<evidence type="ECO:0000313" key="1">
    <source>
        <dbReference type="EMBL" id="SVA28061.1"/>
    </source>
</evidence>
<dbReference type="AlphaFoldDB" id="A0A381UJZ6"/>
<gene>
    <name evidence="1" type="ORF">METZ01_LOCUS80915</name>
</gene>
<proteinExistence type="predicted"/>
<accession>A0A381UJZ6</accession>
<organism evidence="1">
    <name type="scientific">marine metagenome</name>
    <dbReference type="NCBI Taxonomy" id="408172"/>
    <lineage>
        <taxon>unclassified sequences</taxon>
        <taxon>metagenomes</taxon>
        <taxon>ecological metagenomes</taxon>
    </lineage>
</organism>
<dbReference type="InterPro" id="IPR055731">
    <property type="entry name" value="Pam3_gp33-like"/>
</dbReference>
<protein>
    <submittedName>
        <fullName evidence="1">Uncharacterized protein</fullName>
    </submittedName>
</protein>
<sequence length="218" mass="25207">MSDRRYQLDYDLWQLFLNTHGEELIERNLSFKETVRADEPFITVEFEDDIGVQIVEDFVAQEQAKTNNKIVKLEVVKSDLTEKGDWLKEQSLSTLIGILGDLKTRKIAIAKEEKQVNAEIGTLESHILPLLKELEITKTTITTNSGNFTVSCNEQVHPQPDPTKWEEIFKWVIENDRTELLMKRINSAPYRESLENENLETPPGVQSYTKTTLNLRKI</sequence>
<reference evidence="1" key="1">
    <citation type="submission" date="2018-05" db="EMBL/GenBank/DDBJ databases">
        <authorList>
            <person name="Lanie J.A."/>
            <person name="Ng W.-L."/>
            <person name="Kazmierczak K.M."/>
            <person name="Andrzejewski T.M."/>
            <person name="Davidsen T.M."/>
            <person name="Wayne K.J."/>
            <person name="Tettelin H."/>
            <person name="Glass J.I."/>
            <person name="Rusch D."/>
            <person name="Podicherti R."/>
            <person name="Tsui H.-C.T."/>
            <person name="Winkler M.E."/>
        </authorList>
    </citation>
    <scope>NUCLEOTIDE SEQUENCE</scope>
</reference>
<dbReference type="Pfam" id="PF23984">
    <property type="entry name" value="DUF7307"/>
    <property type="match status" value="1"/>
</dbReference>
<dbReference type="EMBL" id="UINC01006526">
    <property type="protein sequence ID" value="SVA28061.1"/>
    <property type="molecule type" value="Genomic_DNA"/>
</dbReference>
<name>A0A381UJZ6_9ZZZZ</name>